<keyword evidence="2" id="KW-1185">Reference proteome</keyword>
<reference evidence="1" key="1">
    <citation type="submission" date="2020-05" db="EMBL/GenBank/DDBJ databases">
        <title>Chitinophaga laudate sp. nov., isolated from a tropical peat swamp.</title>
        <authorList>
            <person name="Goh C.B.S."/>
            <person name="Lee M.S."/>
            <person name="Parimannan S."/>
            <person name="Pasbakhsh P."/>
            <person name="Yule C.M."/>
            <person name="Rajandas H."/>
            <person name="Loke S."/>
            <person name="Croft L."/>
            <person name="Tan J.B.L."/>
        </authorList>
    </citation>
    <scope>NUCLEOTIDE SEQUENCE</scope>
    <source>
        <strain evidence="1">Mgbs1</strain>
    </source>
</reference>
<name>A0A433WQ85_9BACT</name>
<protein>
    <submittedName>
        <fullName evidence="1">Uncharacterized protein</fullName>
    </submittedName>
</protein>
<dbReference type="EMBL" id="RIAR02000001">
    <property type="protein sequence ID" value="NSL86881.1"/>
    <property type="molecule type" value="Genomic_DNA"/>
</dbReference>
<evidence type="ECO:0000313" key="1">
    <source>
        <dbReference type="EMBL" id="NSL86881.1"/>
    </source>
</evidence>
<evidence type="ECO:0000313" key="2">
    <source>
        <dbReference type="Proteomes" id="UP000281028"/>
    </source>
</evidence>
<organism evidence="1 2">
    <name type="scientific">Chitinophaga solisilvae</name>
    <dbReference type="NCBI Taxonomy" id="1233460"/>
    <lineage>
        <taxon>Bacteria</taxon>
        <taxon>Pseudomonadati</taxon>
        <taxon>Bacteroidota</taxon>
        <taxon>Chitinophagia</taxon>
        <taxon>Chitinophagales</taxon>
        <taxon>Chitinophagaceae</taxon>
        <taxon>Chitinophaga</taxon>
    </lineage>
</organism>
<sequence>MNKFIAQKRISIVWFTFAALIGTLLLFMTLNNKFGTQSGEIWKWYSTMILPSLTLILTTFIAGMQNTAAPPQIDKFYFYLSFFFSLFYLLILLIIVLYTPFADSAITLFGNSVTYLAIFQGLVTSTLGLFFAKGS</sequence>
<accession>A0A433WQ85</accession>
<comment type="caution">
    <text evidence="1">The sequence shown here is derived from an EMBL/GenBank/DDBJ whole genome shotgun (WGS) entry which is preliminary data.</text>
</comment>
<proteinExistence type="predicted"/>
<dbReference type="Proteomes" id="UP000281028">
    <property type="component" value="Unassembled WGS sequence"/>
</dbReference>
<dbReference type="AlphaFoldDB" id="A0A433WQ85"/>
<gene>
    <name evidence="1" type="ORF">ECE50_008570</name>
</gene>